<dbReference type="AlphaFoldDB" id="A0A397JJD9"/>
<sequence length="120" mass="13982">MFPHQLHVLEFCVNLRILYQNKHGSVSSSHFLTKTTFLTFLTKPPFYNLVQNNTTYQSAHKIQEMTPGGKQLYSITDIQEIFRDNQQTIHVVKTIELSQTQLKLRKIGVESRQILIFTSD</sequence>
<evidence type="ECO:0000313" key="2">
    <source>
        <dbReference type="Proteomes" id="UP000266861"/>
    </source>
</evidence>
<evidence type="ECO:0000313" key="1">
    <source>
        <dbReference type="EMBL" id="RHZ87402.1"/>
    </source>
</evidence>
<name>A0A397JJD9_9GLOM</name>
<comment type="caution">
    <text evidence="1">The sequence shown here is derived from an EMBL/GenBank/DDBJ whole genome shotgun (WGS) entry which is preliminary data.</text>
</comment>
<keyword evidence="2" id="KW-1185">Reference proteome</keyword>
<accession>A0A397JJD9</accession>
<dbReference type="Proteomes" id="UP000266861">
    <property type="component" value="Unassembled WGS sequence"/>
</dbReference>
<organism evidence="1 2">
    <name type="scientific">Diversispora epigaea</name>
    <dbReference type="NCBI Taxonomy" id="1348612"/>
    <lineage>
        <taxon>Eukaryota</taxon>
        <taxon>Fungi</taxon>
        <taxon>Fungi incertae sedis</taxon>
        <taxon>Mucoromycota</taxon>
        <taxon>Glomeromycotina</taxon>
        <taxon>Glomeromycetes</taxon>
        <taxon>Diversisporales</taxon>
        <taxon>Diversisporaceae</taxon>
        <taxon>Diversispora</taxon>
    </lineage>
</organism>
<protein>
    <submittedName>
        <fullName evidence="1">Uncharacterized protein</fullName>
    </submittedName>
</protein>
<dbReference type="EMBL" id="PQFF01000034">
    <property type="protein sequence ID" value="RHZ87402.1"/>
    <property type="molecule type" value="Genomic_DNA"/>
</dbReference>
<reference evidence="1 2" key="1">
    <citation type="submission" date="2018-08" db="EMBL/GenBank/DDBJ databases">
        <title>Genome and evolution of the arbuscular mycorrhizal fungus Diversispora epigaea (formerly Glomus versiforme) and its bacterial endosymbionts.</title>
        <authorList>
            <person name="Sun X."/>
            <person name="Fei Z."/>
            <person name="Harrison M."/>
        </authorList>
    </citation>
    <scope>NUCLEOTIDE SEQUENCE [LARGE SCALE GENOMIC DNA]</scope>
    <source>
        <strain evidence="1 2">IT104</strain>
    </source>
</reference>
<gene>
    <name evidence="1" type="ORF">Glove_36g14</name>
</gene>
<proteinExistence type="predicted"/>